<comment type="similarity">
    <text evidence="2 7">Belongs to the derlin family.</text>
</comment>
<evidence type="ECO:0000313" key="10">
    <source>
        <dbReference type="Proteomes" id="UP000323011"/>
    </source>
</evidence>
<feature type="region of interest" description="Disordered" evidence="8">
    <location>
        <begin position="319"/>
        <end position="435"/>
    </location>
</feature>
<dbReference type="PANTHER" id="PTHR11009">
    <property type="entry name" value="DER1-LIKE PROTEIN, DERLIN"/>
    <property type="match status" value="1"/>
</dbReference>
<keyword evidence="5 7" id="KW-1133">Transmembrane helix</keyword>
<dbReference type="GO" id="GO:0006950">
    <property type="term" value="P:response to stress"/>
    <property type="evidence" value="ECO:0007669"/>
    <property type="project" value="UniProtKB-ARBA"/>
</dbReference>
<evidence type="ECO:0000256" key="7">
    <source>
        <dbReference type="RuleBase" id="RU363059"/>
    </source>
</evidence>
<evidence type="ECO:0000256" key="2">
    <source>
        <dbReference type="ARBA" id="ARBA00008917"/>
    </source>
</evidence>
<evidence type="ECO:0000256" key="8">
    <source>
        <dbReference type="SAM" id="MobiDB-lite"/>
    </source>
</evidence>
<evidence type="ECO:0000256" key="5">
    <source>
        <dbReference type="ARBA" id="ARBA00022989"/>
    </source>
</evidence>
<feature type="transmembrane region" description="Helical" evidence="7">
    <location>
        <begin position="144"/>
        <end position="169"/>
    </location>
</feature>
<protein>
    <recommendedName>
        <fullName evidence="7">Derlin</fullName>
    </recommendedName>
</protein>
<name>A0A5A8CM98_CAFRO</name>
<keyword evidence="3 7" id="KW-0812">Transmembrane</keyword>
<feature type="compositionally biased region" description="Basic and acidic residues" evidence="8">
    <location>
        <begin position="424"/>
        <end position="435"/>
    </location>
</feature>
<keyword evidence="6 7" id="KW-0472">Membrane</keyword>
<dbReference type="AlphaFoldDB" id="A0A5A8CM98"/>
<comment type="caution">
    <text evidence="9">The sequence shown here is derived from an EMBL/GenBank/DDBJ whole genome shotgun (WGS) entry which is preliminary data.</text>
</comment>
<dbReference type="InterPro" id="IPR035952">
    <property type="entry name" value="Rhomboid-like_sf"/>
</dbReference>
<feature type="transmembrane region" description="Helical" evidence="7">
    <location>
        <begin position="58"/>
        <end position="79"/>
    </location>
</feature>
<comment type="function">
    <text evidence="7">May be involved in the degradation of misfolded endoplasmic reticulum (ER) luminal proteins.</text>
</comment>
<keyword evidence="4 7" id="KW-0256">Endoplasmic reticulum</keyword>
<feature type="transmembrane region" description="Helical" evidence="7">
    <location>
        <begin position="99"/>
        <end position="132"/>
    </location>
</feature>
<gene>
    <name evidence="9" type="ORF">FNF29_02473</name>
</gene>
<feature type="compositionally biased region" description="Low complexity" evidence="8">
    <location>
        <begin position="382"/>
        <end position="393"/>
    </location>
</feature>
<accession>A0A5A8CM98</accession>
<evidence type="ECO:0000256" key="3">
    <source>
        <dbReference type="ARBA" id="ARBA00022692"/>
    </source>
</evidence>
<dbReference type="SUPFAM" id="SSF144091">
    <property type="entry name" value="Rhomboid-like"/>
    <property type="match status" value="1"/>
</dbReference>
<feature type="compositionally biased region" description="Low complexity" evidence="8">
    <location>
        <begin position="255"/>
        <end position="272"/>
    </location>
</feature>
<feature type="transmembrane region" description="Helical" evidence="7">
    <location>
        <begin position="20"/>
        <end position="38"/>
    </location>
</feature>
<sequence length="435" mass="45601">MDIGDFDALAWYRNIPPVSRAYLTATVAVTVLATLELLSPFDLYYNSTLIMQGQVWRLATSFLFFGQLGLGFFLNMFFTMQQCIALEQGFGGAGGTADFLFFVLLAAAGLLACAPLVTVTFFSTAFMQVIVYVWSKRNPHAGMALFGVVPFRGAWLPYVLIGMSLAFGHSLEMELLGIAVGHVYFYLADVWPALAAHRGWSWRRVIVTPRILYWLTGTLAAVDAREERLRQSELARIDRLAREAEERFHGGAGAGAEAEGAAGGPAQPAAGGDVAQHGGPVPRANAGADAAEWLGGEDAELAASLEAIAELERREAEAAAATGASGVGDDGGGNGQAAADRASDAQQRAGAPAAPAPASIEAPAPEAATRLPEGSRAGGGPVASPAGAQVAGVMDSTLPDPARSPDDAPPATISASELRRRRQARFEAMERSPGQ</sequence>
<feature type="region of interest" description="Disordered" evidence="8">
    <location>
        <begin position="248"/>
        <end position="286"/>
    </location>
</feature>
<dbReference type="EMBL" id="VLTN01000012">
    <property type="protein sequence ID" value="KAA0154253.1"/>
    <property type="molecule type" value="Genomic_DNA"/>
</dbReference>
<dbReference type="GO" id="GO:0005789">
    <property type="term" value="C:endoplasmic reticulum membrane"/>
    <property type="evidence" value="ECO:0007669"/>
    <property type="project" value="UniProtKB-SubCell"/>
</dbReference>
<dbReference type="Pfam" id="PF04511">
    <property type="entry name" value="DER1"/>
    <property type="match status" value="1"/>
</dbReference>
<dbReference type="Proteomes" id="UP000323011">
    <property type="component" value="Unassembled WGS sequence"/>
</dbReference>
<comment type="subcellular location">
    <subcellularLocation>
        <location evidence="1 7">Endoplasmic reticulum membrane</location>
        <topology evidence="1 7">Multi-pass membrane protein</topology>
    </subcellularLocation>
</comment>
<evidence type="ECO:0000256" key="6">
    <source>
        <dbReference type="ARBA" id="ARBA00023136"/>
    </source>
</evidence>
<feature type="compositionally biased region" description="Gly residues" evidence="8">
    <location>
        <begin position="325"/>
        <end position="335"/>
    </location>
</feature>
<dbReference type="InterPro" id="IPR007599">
    <property type="entry name" value="DER1"/>
</dbReference>
<evidence type="ECO:0000256" key="1">
    <source>
        <dbReference type="ARBA" id="ARBA00004477"/>
    </source>
</evidence>
<keyword evidence="10" id="KW-1185">Reference proteome</keyword>
<proteinExistence type="inferred from homology"/>
<reference evidence="9 10" key="1">
    <citation type="submission" date="2019-07" db="EMBL/GenBank/DDBJ databases">
        <title>Genomes of Cafeteria roenbergensis.</title>
        <authorList>
            <person name="Fischer M.G."/>
            <person name="Hackl T."/>
            <person name="Roman M."/>
        </authorList>
    </citation>
    <scope>NUCLEOTIDE SEQUENCE [LARGE SCALE GENOMIC DNA]</scope>
    <source>
        <strain evidence="9 10">BVI</strain>
    </source>
</reference>
<evidence type="ECO:0000256" key="4">
    <source>
        <dbReference type="ARBA" id="ARBA00022824"/>
    </source>
</evidence>
<organism evidence="9 10">
    <name type="scientific">Cafeteria roenbergensis</name>
    <name type="common">Marine flagellate</name>
    <dbReference type="NCBI Taxonomy" id="33653"/>
    <lineage>
        <taxon>Eukaryota</taxon>
        <taxon>Sar</taxon>
        <taxon>Stramenopiles</taxon>
        <taxon>Bigyra</taxon>
        <taxon>Opalozoa</taxon>
        <taxon>Bicosoecida</taxon>
        <taxon>Cafeteriaceae</taxon>
        <taxon>Cafeteria</taxon>
    </lineage>
</organism>
<feature type="compositionally biased region" description="Low complexity" evidence="8">
    <location>
        <begin position="336"/>
        <end position="368"/>
    </location>
</feature>
<evidence type="ECO:0000313" key="9">
    <source>
        <dbReference type="EMBL" id="KAA0154253.1"/>
    </source>
</evidence>